<protein>
    <submittedName>
        <fullName evidence="1">Uncharacterized protein</fullName>
    </submittedName>
</protein>
<dbReference type="Proteomes" id="UP000070188">
    <property type="component" value="Unassembled WGS sequence"/>
</dbReference>
<dbReference type="STRING" id="1469144.LI90_3524"/>
<organism evidence="1 2">
    <name type="scientific">Carbonactinospora thermoautotrophica</name>
    <dbReference type="NCBI Taxonomy" id="1469144"/>
    <lineage>
        <taxon>Bacteria</taxon>
        <taxon>Bacillati</taxon>
        <taxon>Actinomycetota</taxon>
        <taxon>Actinomycetes</taxon>
        <taxon>Kitasatosporales</taxon>
        <taxon>Carbonactinosporaceae</taxon>
        <taxon>Carbonactinospora</taxon>
    </lineage>
</organism>
<evidence type="ECO:0000313" key="1">
    <source>
        <dbReference type="EMBL" id="KWX02481.1"/>
    </source>
</evidence>
<dbReference type="OrthoDB" id="4244471at2"/>
<sequence length="111" mass="11999">MQHGGAMSADYFVSDQGAIERLGKRFEQAASDLESRISSFLSRADEIEDGFGVLTESQEALQAYNETLSNMVETLRALRSHLDEVGQALATSAKNYATSEESVTGLFGGTE</sequence>
<dbReference type="RefSeq" id="WP_067420537.1">
    <property type="nucleotide sequence ID" value="NZ_JYIJ01000017.1"/>
</dbReference>
<dbReference type="EMBL" id="LAXD01000001">
    <property type="protein sequence ID" value="KWX02481.1"/>
    <property type="molecule type" value="Genomic_DNA"/>
</dbReference>
<accession>A0A132MX88</accession>
<gene>
    <name evidence="1" type="ORF">LI90_3524</name>
</gene>
<proteinExistence type="predicted"/>
<dbReference type="GO" id="GO:0009306">
    <property type="term" value="P:protein secretion"/>
    <property type="evidence" value="ECO:0007669"/>
    <property type="project" value="InterPro"/>
</dbReference>
<comment type="caution">
    <text evidence="1">The sequence shown here is derived from an EMBL/GenBank/DDBJ whole genome shotgun (WGS) entry which is preliminary data.</text>
</comment>
<dbReference type="SUPFAM" id="SSF140453">
    <property type="entry name" value="EsxAB dimer-like"/>
    <property type="match status" value="1"/>
</dbReference>
<name>A0A132MX88_9ACTN</name>
<reference evidence="2" key="1">
    <citation type="submission" date="2015-04" db="EMBL/GenBank/DDBJ databases">
        <title>Physiological reanalysis, assessment of diazotrophy, and genome sequences of multiple isolates of Streptomyces thermoautotrophicus.</title>
        <authorList>
            <person name="MacKellar D.C."/>
            <person name="Lieber L."/>
            <person name="Norman J."/>
            <person name="Bolger A."/>
            <person name="Tobin C."/>
            <person name="Murray J.W."/>
            <person name="Chang R."/>
            <person name="Ford T."/>
            <person name="Nguyen P.Q."/>
            <person name="Woodward J."/>
            <person name="Permingeat H."/>
            <person name="Joshi N.S."/>
            <person name="Silver P.A."/>
            <person name="Usadel B."/>
            <person name="Rutherford A.W."/>
            <person name="Friesen M."/>
            <person name="Prell J."/>
        </authorList>
    </citation>
    <scope>NUCLEOTIDE SEQUENCE [LARGE SCALE GENOMIC DNA]</scope>
    <source>
        <strain evidence="2">H1</strain>
    </source>
</reference>
<evidence type="ECO:0000313" key="2">
    <source>
        <dbReference type="Proteomes" id="UP000070188"/>
    </source>
</evidence>
<dbReference type="PATRIC" id="fig|1469144.10.peg.3783"/>
<dbReference type="InterPro" id="IPR022536">
    <property type="entry name" value="EspC"/>
</dbReference>
<keyword evidence="2" id="KW-1185">Reference proteome</keyword>
<dbReference type="InterPro" id="IPR036689">
    <property type="entry name" value="ESAT-6-like_sf"/>
</dbReference>
<dbReference type="Gene3D" id="1.10.287.1060">
    <property type="entry name" value="ESAT-6-like"/>
    <property type="match status" value="1"/>
</dbReference>
<dbReference type="AlphaFoldDB" id="A0A132MX88"/>
<dbReference type="Pfam" id="PF10824">
    <property type="entry name" value="T7SS_ESX_EspC"/>
    <property type="match status" value="1"/>
</dbReference>